<comment type="caution">
    <text evidence="4">The sequence shown here is derived from an EMBL/GenBank/DDBJ whole genome shotgun (WGS) entry which is preliminary data.</text>
</comment>
<dbReference type="PANTHER" id="PTHR30461:SF23">
    <property type="entry name" value="DNA RECOMBINASE-RELATED"/>
    <property type="match status" value="1"/>
</dbReference>
<dbReference type="RefSeq" id="WP_284724293.1">
    <property type="nucleotide sequence ID" value="NZ_FXTU01000003.1"/>
</dbReference>
<dbReference type="Pfam" id="PF07508">
    <property type="entry name" value="Recombinase"/>
    <property type="match status" value="1"/>
</dbReference>
<dbReference type="GO" id="GO:0003677">
    <property type="term" value="F:DNA binding"/>
    <property type="evidence" value="ECO:0007669"/>
    <property type="project" value="InterPro"/>
</dbReference>
<dbReference type="InterPro" id="IPR011109">
    <property type="entry name" value="DNA_bind_recombinase_dom"/>
</dbReference>
<gene>
    <name evidence="4" type="ORF">SAMN06265361_103451</name>
</gene>
<dbReference type="PROSITE" id="PS51736">
    <property type="entry name" value="RECOMBINASES_3"/>
    <property type="match status" value="1"/>
</dbReference>
<dbReference type="AlphaFoldDB" id="A0AA46AFS2"/>
<evidence type="ECO:0000313" key="4">
    <source>
        <dbReference type="EMBL" id="SMP20977.1"/>
    </source>
</evidence>
<name>A0AA46AFS2_9BACL</name>
<evidence type="ECO:0000259" key="2">
    <source>
        <dbReference type="PROSITE" id="PS51736"/>
    </source>
</evidence>
<dbReference type="Gene3D" id="3.40.50.1390">
    <property type="entry name" value="Resolvase, N-terminal catalytic domain"/>
    <property type="match status" value="1"/>
</dbReference>
<dbReference type="SMART" id="SM00857">
    <property type="entry name" value="Resolvase"/>
    <property type="match status" value="1"/>
</dbReference>
<dbReference type="Proteomes" id="UP001157946">
    <property type="component" value="Unassembled WGS sequence"/>
</dbReference>
<feature type="domain" description="Recombinase" evidence="3">
    <location>
        <begin position="164"/>
        <end position="286"/>
    </location>
</feature>
<evidence type="ECO:0000313" key="5">
    <source>
        <dbReference type="Proteomes" id="UP001157946"/>
    </source>
</evidence>
<dbReference type="InterPro" id="IPR036162">
    <property type="entry name" value="Resolvase-like_N_sf"/>
</dbReference>
<dbReference type="EMBL" id="FXTU01000003">
    <property type="protein sequence ID" value="SMP20977.1"/>
    <property type="molecule type" value="Genomic_DNA"/>
</dbReference>
<dbReference type="SUPFAM" id="SSF53041">
    <property type="entry name" value="Resolvase-like"/>
    <property type="match status" value="1"/>
</dbReference>
<keyword evidence="5" id="KW-1185">Reference proteome</keyword>
<dbReference type="InterPro" id="IPR050639">
    <property type="entry name" value="SSR_resolvase"/>
</dbReference>
<dbReference type="InterPro" id="IPR038109">
    <property type="entry name" value="DNA_bind_recomb_sf"/>
</dbReference>
<feature type="coiled-coil region" evidence="1">
    <location>
        <begin position="343"/>
        <end position="443"/>
    </location>
</feature>
<keyword evidence="1" id="KW-0175">Coiled coil</keyword>
<dbReference type="Pfam" id="PF00239">
    <property type="entry name" value="Resolvase"/>
    <property type="match status" value="1"/>
</dbReference>
<feature type="domain" description="Resolvase/invertase-type recombinase catalytic" evidence="2">
    <location>
        <begin position="10"/>
        <end position="154"/>
    </location>
</feature>
<accession>A0AA46AFS2</accession>
<dbReference type="Gene3D" id="3.90.1750.20">
    <property type="entry name" value="Putative Large Serine Recombinase, Chain B, Domain 2"/>
    <property type="match status" value="1"/>
</dbReference>
<dbReference type="Pfam" id="PF13408">
    <property type="entry name" value="Zn_ribbon_recom"/>
    <property type="match status" value="1"/>
</dbReference>
<dbReference type="PANTHER" id="PTHR30461">
    <property type="entry name" value="DNA-INVERTASE FROM LAMBDOID PROPHAGE"/>
    <property type="match status" value="1"/>
</dbReference>
<proteinExistence type="predicted"/>
<dbReference type="GO" id="GO:0000150">
    <property type="term" value="F:DNA strand exchange activity"/>
    <property type="evidence" value="ECO:0007669"/>
    <property type="project" value="InterPro"/>
</dbReference>
<dbReference type="CDD" id="cd00338">
    <property type="entry name" value="Ser_Recombinase"/>
    <property type="match status" value="1"/>
</dbReference>
<protein>
    <submittedName>
        <fullName evidence="4">Site-specific DNA recombinase</fullName>
    </submittedName>
</protein>
<evidence type="ECO:0000259" key="3">
    <source>
        <dbReference type="PROSITE" id="PS51737"/>
    </source>
</evidence>
<reference evidence="4" key="1">
    <citation type="submission" date="2017-05" db="EMBL/GenBank/DDBJ databases">
        <authorList>
            <person name="Varghese N."/>
            <person name="Submissions S."/>
        </authorList>
    </citation>
    <scope>NUCLEOTIDE SEQUENCE</scope>
    <source>
        <strain evidence="4">DSM 45262</strain>
    </source>
</reference>
<organism evidence="4 5">
    <name type="scientific">Laceyella tengchongensis</name>
    <dbReference type="NCBI Taxonomy" id="574699"/>
    <lineage>
        <taxon>Bacteria</taxon>
        <taxon>Bacillati</taxon>
        <taxon>Bacillota</taxon>
        <taxon>Bacilli</taxon>
        <taxon>Bacillales</taxon>
        <taxon>Thermoactinomycetaceae</taxon>
        <taxon>Laceyella</taxon>
    </lineage>
</organism>
<evidence type="ECO:0000256" key="1">
    <source>
        <dbReference type="SAM" id="Coils"/>
    </source>
</evidence>
<dbReference type="InterPro" id="IPR025827">
    <property type="entry name" value="Zn_ribbon_recom_dom"/>
</dbReference>
<dbReference type="InterPro" id="IPR006119">
    <property type="entry name" value="Resolv_N"/>
</dbReference>
<sequence>MSQSIYDVHNVAIYLRKSRGDEDVDLDKHRDELVSMCEKNGWSYVEYAEIGTGDSIEARPKMQELLQDVELEMYDAVLVVHYDRLGRGDKVDQATIEKTFAISDTLIITPQKVYNLNDESDMMLADFQGMIARQEYKSIARRLRQGKARATKMGNWCNGKPPFPYIYDRESKKAVPDPKKLEIYRMMVDWALSGWSSTDIAWELNKLTIPSPRGGLWSPQVVRRLLLDEVHLGHIVVGKKKKIVTTGAIITKPKTEWVVYKNCHQPVKTEIEHNKLQFLFQREKVTPHASRAGKHAFSGIIKCGKCGHTLQIQKRSDRPYDNLKSCTYRDHFGTRCTNVGGNMSQIESAVRAAIEQKKEELEEAIRKGIDLEDRRVLYDLLEKKLAEIKKIENRLSNLTDMRADGEISKEEYVLKKAEYESKLRQCEEDYRVIEKQIDHTEQARNEDMLATVKDVIHVLDHEKDAKALNRAYKSIIHNIIWERDQIDEKPKVTINFL</sequence>
<dbReference type="PROSITE" id="PS51737">
    <property type="entry name" value="RECOMBINASE_DNA_BIND"/>
    <property type="match status" value="1"/>
</dbReference>